<dbReference type="eggNOG" id="KOG2501">
    <property type="taxonomic scope" value="Eukaryota"/>
</dbReference>
<evidence type="ECO:0000313" key="10">
    <source>
        <dbReference type="Proteomes" id="UP000009168"/>
    </source>
</evidence>
<keyword evidence="4" id="KW-0520">NAD</keyword>
<keyword evidence="2" id="KW-0677">Repeat</keyword>
<dbReference type="OrthoDB" id="409136at2759"/>
<dbReference type="PROSITE" id="PS51352">
    <property type="entry name" value="THIOREDOXIN_2"/>
    <property type="match status" value="1"/>
</dbReference>
<comment type="similarity">
    <text evidence="5">Belongs to the nucleoredoxin family.</text>
</comment>
<dbReference type="OMA" id="WPAIPYN"/>
<dbReference type="InterPro" id="IPR013766">
    <property type="entry name" value="Thioredoxin_domain"/>
</dbReference>
<evidence type="ECO:0000256" key="5">
    <source>
        <dbReference type="ARBA" id="ARBA00025782"/>
    </source>
</evidence>
<evidence type="ECO:0000256" key="7">
    <source>
        <dbReference type="ARBA" id="ARBA00047804"/>
    </source>
</evidence>
<evidence type="ECO:0000256" key="1">
    <source>
        <dbReference type="ARBA" id="ARBA00012612"/>
    </source>
</evidence>
<evidence type="ECO:0000256" key="4">
    <source>
        <dbReference type="ARBA" id="ARBA00023027"/>
    </source>
</evidence>
<evidence type="ECO:0000256" key="3">
    <source>
        <dbReference type="ARBA" id="ARBA00023002"/>
    </source>
</evidence>
<dbReference type="Proteomes" id="UP000009168">
    <property type="component" value="Unassembled WGS sequence"/>
</dbReference>
<comment type="catalytic activity">
    <reaction evidence="7">
        <text>[protein]-dithiol + NADP(+) = [protein]-disulfide + NADPH + H(+)</text>
        <dbReference type="Rhea" id="RHEA:18753"/>
        <dbReference type="Rhea" id="RHEA-COMP:10593"/>
        <dbReference type="Rhea" id="RHEA-COMP:10594"/>
        <dbReference type="ChEBI" id="CHEBI:15378"/>
        <dbReference type="ChEBI" id="CHEBI:29950"/>
        <dbReference type="ChEBI" id="CHEBI:50058"/>
        <dbReference type="ChEBI" id="CHEBI:57783"/>
        <dbReference type="ChEBI" id="CHEBI:58349"/>
        <dbReference type="EC" id="1.8.1.8"/>
    </reaction>
</comment>
<dbReference type="PANTHER" id="PTHR13871:SF96">
    <property type="entry name" value="THIOREDOXIN DOMAIN-CONTAINING PROTEIN"/>
    <property type="match status" value="1"/>
</dbReference>
<dbReference type="RefSeq" id="XP_001022884.1">
    <property type="nucleotide sequence ID" value="XM_001022884.3"/>
</dbReference>
<dbReference type="PANTHER" id="PTHR13871">
    <property type="entry name" value="THIOREDOXIN"/>
    <property type="match status" value="1"/>
</dbReference>
<sequence>MDSKKEVKEFSLGQTFLGKNGLLDVSPLKTNKVTCLYFSASYCPPCQAFTPLLIDFYNEVNAEDKVLEIILIPFDQTEDEFKIYYKPMPWLAIQLGDERIAKFTSHFKVTKIPKLIVLKQNGEVASGSGRIEVMTDGEDAFHKWRQLVEQ</sequence>
<dbReference type="GO" id="GO:0047134">
    <property type="term" value="F:protein-disulfide reductase [NAD(P)H] activity"/>
    <property type="evidence" value="ECO:0007669"/>
    <property type="project" value="UniProtKB-EC"/>
</dbReference>
<organism evidence="9 10">
    <name type="scientific">Tetrahymena thermophila (strain SB210)</name>
    <dbReference type="NCBI Taxonomy" id="312017"/>
    <lineage>
        <taxon>Eukaryota</taxon>
        <taxon>Sar</taxon>
        <taxon>Alveolata</taxon>
        <taxon>Ciliophora</taxon>
        <taxon>Intramacronucleata</taxon>
        <taxon>Oligohymenophorea</taxon>
        <taxon>Hymenostomatida</taxon>
        <taxon>Tetrahymenina</taxon>
        <taxon>Tetrahymenidae</taxon>
        <taxon>Tetrahymena</taxon>
    </lineage>
</organism>
<keyword evidence="3" id="KW-0560">Oxidoreductase</keyword>
<dbReference type="AlphaFoldDB" id="I7MLL3"/>
<dbReference type="Pfam" id="PF13905">
    <property type="entry name" value="Thioredoxin_8"/>
    <property type="match status" value="1"/>
</dbReference>
<protein>
    <recommendedName>
        <fullName evidence="1">protein-disulfide reductase</fullName>
        <ecNumber evidence="1">1.8.1.8</ecNumber>
    </recommendedName>
</protein>
<dbReference type="InParanoid" id="I7MLL3"/>
<evidence type="ECO:0000259" key="8">
    <source>
        <dbReference type="PROSITE" id="PS51352"/>
    </source>
</evidence>
<dbReference type="EC" id="1.8.1.8" evidence="1"/>
<dbReference type="GeneID" id="7833772"/>
<feature type="domain" description="Thioredoxin" evidence="8">
    <location>
        <begin position="1"/>
        <end position="150"/>
    </location>
</feature>
<dbReference type="KEGG" id="tet:TTHERM_00578830"/>
<evidence type="ECO:0000256" key="2">
    <source>
        <dbReference type="ARBA" id="ARBA00022737"/>
    </source>
</evidence>
<dbReference type="InterPro" id="IPR012336">
    <property type="entry name" value="Thioredoxin-like_fold"/>
</dbReference>
<reference evidence="10" key="1">
    <citation type="journal article" date="2006" name="PLoS Biol.">
        <title>Macronuclear genome sequence of the ciliate Tetrahymena thermophila, a model eukaryote.</title>
        <authorList>
            <person name="Eisen J.A."/>
            <person name="Coyne R.S."/>
            <person name="Wu M."/>
            <person name="Wu D."/>
            <person name="Thiagarajan M."/>
            <person name="Wortman J.R."/>
            <person name="Badger J.H."/>
            <person name="Ren Q."/>
            <person name="Amedeo P."/>
            <person name="Jones K.M."/>
            <person name="Tallon L.J."/>
            <person name="Delcher A.L."/>
            <person name="Salzberg S.L."/>
            <person name="Silva J.C."/>
            <person name="Haas B.J."/>
            <person name="Majoros W.H."/>
            <person name="Farzad M."/>
            <person name="Carlton J.M."/>
            <person name="Smith R.K. Jr."/>
            <person name="Garg J."/>
            <person name="Pearlman R.E."/>
            <person name="Karrer K.M."/>
            <person name="Sun L."/>
            <person name="Manning G."/>
            <person name="Elde N.C."/>
            <person name="Turkewitz A.P."/>
            <person name="Asai D.J."/>
            <person name="Wilkes D.E."/>
            <person name="Wang Y."/>
            <person name="Cai H."/>
            <person name="Collins K."/>
            <person name="Stewart B.A."/>
            <person name="Lee S.R."/>
            <person name="Wilamowska K."/>
            <person name="Weinberg Z."/>
            <person name="Ruzzo W.L."/>
            <person name="Wloga D."/>
            <person name="Gaertig J."/>
            <person name="Frankel J."/>
            <person name="Tsao C.-C."/>
            <person name="Gorovsky M.A."/>
            <person name="Keeling P.J."/>
            <person name="Waller R.F."/>
            <person name="Patron N.J."/>
            <person name="Cherry J.M."/>
            <person name="Stover N.A."/>
            <person name="Krieger C.J."/>
            <person name="del Toro C."/>
            <person name="Ryder H.F."/>
            <person name="Williamson S.C."/>
            <person name="Barbeau R.A."/>
            <person name="Hamilton E.P."/>
            <person name="Orias E."/>
        </authorList>
    </citation>
    <scope>NUCLEOTIDE SEQUENCE [LARGE SCALE GENOMIC DNA]</scope>
    <source>
        <strain evidence="10">SB210</strain>
    </source>
</reference>
<dbReference type="SUPFAM" id="SSF52833">
    <property type="entry name" value="Thioredoxin-like"/>
    <property type="match status" value="1"/>
</dbReference>
<evidence type="ECO:0000313" key="9">
    <source>
        <dbReference type="EMBL" id="EAS02639.1"/>
    </source>
</evidence>
<proteinExistence type="inferred from homology"/>
<accession>I7MLL3</accession>
<dbReference type="InterPro" id="IPR052259">
    <property type="entry name" value="Nucleoredoxin-like"/>
</dbReference>
<dbReference type="CDD" id="cd02964">
    <property type="entry name" value="TryX_like_family"/>
    <property type="match status" value="1"/>
</dbReference>
<gene>
    <name evidence="9" type="ORF">TTHERM_00578830</name>
</gene>
<comment type="catalytic activity">
    <reaction evidence="6">
        <text>[protein]-dithiol + NAD(+) = [protein]-disulfide + NADH + H(+)</text>
        <dbReference type="Rhea" id="RHEA:18749"/>
        <dbReference type="Rhea" id="RHEA-COMP:10593"/>
        <dbReference type="Rhea" id="RHEA-COMP:10594"/>
        <dbReference type="ChEBI" id="CHEBI:15378"/>
        <dbReference type="ChEBI" id="CHEBI:29950"/>
        <dbReference type="ChEBI" id="CHEBI:50058"/>
        <dbReference type="ChEBI" id="CHEBI:57540"/>
        <dbReference type="ChEBI" id="CHEBI:57945"/>
        <dbReference type="EC" id="1.8.1.8"/>
    </reaction>
</comment>
<evidence type="ECO:0000256" key="6">
    <source>
        <dbReference type="ARBA" id="ARBA00047388"/>
    </source>
</evidence>
<dbReference type="EMBL" id="GG662527">
    <property type="protein sequence ID" value="EAS02639.1"/>
    <property type="molecule type" value="Genomic_DNA"/>
</dbReference>
<dbReference type="Gene3D" id="3.40.30.10">
    <property type="entry name" value="Glutaredoxin"/>
    <property type="match status" value="1"/>
</dbReference>
<keyword evidence="10" id="KW-1185">Reference proteome</keyword>
<dbReference type="HOGENOM" id="CLU_116457_1_0_1"/>
<name>I7MLL3_TETTS</name>
<dbReference type="InterPro" id="IPR036249">
    <property type="entry name" value="Thioredoxin-like_sf"/>
</dbReference>